<evidence type="ECO:0000313" key="2">
    <source>
        <dbReference type="EMBL" id="TCI11229.1"/>
    </source>
</evidence>
<dbReference type="Proteomes" id="UP000291822">
    <property type="component" value="Unassembled WGS sequence"/>
</dbReference>
<dbReference type="SUPFAM" id="SSF159894">
    <property type="entry name" value="YgaC/TfoX-N like"/>
    <property type="match status" value="1"/>
</dbReference>
<evidence type="ECO:0000313" key="3">
    <source>
        <dbReference type="Proteomes" id="UP000291822"/>
    </source>
</evidence>
<dbReference type="Gene3D" id="3.30.1460.30">
    <property type="entry name" value="YgaC/TfoX-N like chaperone"/>
    <property type="match status" value="1"/>
</dbReference>
<dbReference type="EMBL" id="SJTG01000002">
    <property type="protein sequence ID" value="TCI11229.1"/>
    <property type="molecule type" value="Genomic_DNA"/>
</dbReference>
<sequence length="149" mass="16316">MALLRAGRQRAALPRRAVLRDSRRAGVNAGLEALRRDLEDAATHLGRPHDLRVKPMFGGLMAYIGEKPCAWLSAQGLALKLAAIDQDELLACEGAVRFQHKPGGPPSRGYIIVPPWLCRDTARLAQWLSRSAEAASATPKKRPRPKARP</sequence>
<gene>
    <name evidence="2" type="ORF">EZM97_20725</name>
</gene>
<name>A0A4R0YQH8_9GAMM</name>
<proteinExistence type="predicted"/>
<dbReference type="AlphaFoldDB" id="A0A4R0YQH8"/>
<reference evidence="2 3" key="1">
    <citation type="submission" date="2019-02" db="EMBL/GenBank/DDBJ databases">
        <title>Dyella amyloliquefaciens sp. nov., isolated from forest soil.</title>
        <authorList>
            <person name="Gao Z.-H."/>
            <person name="Qiu L.-H."/>
        </authorList>
    </citation>
    <scope>NUCLEOTIDE SEQUENCE [LARGE SCALE GENOMIC DNA]</scope>
    <source>
        <strain evidence="2 3">KACC 12747</strain>
    </source>
</reference>
<protein>
    <recommendedName>
        <fullName evidence="1">TfoX N-terminal domain-containing protein</fullName>
    </recommendedName>
</protein>
<dbReference type="InterPro" id="IPR007076">
    <property type="entry name" value="TfoX_N"/>
</dbReference>
<dbReference type="Pfam" id="PF04993">
    <property type="entry name" value="TfoX_N"/>
    <property type="match status" value="1"/>
</dbReference>
<feature type="domain" description="TfoX N-terminal" evidence="1">
    <location>
        <begin position="50"/>
        <end position="135"/>
    </location>
</feature>
<accession>A0A4R0YQH8</accession>
<evidence type="ECO:0000259" key="1">
    <source>
        <dbReference type="Pfam" id="PF04993"/>
    </source>
</evidence>
<organism evidence="2 3">
    <name type="scientific">Dyella soli</name>
    <dbReference type="NCBI Taxonomy" id="522319"/>
    <lineage>
        <taxon>Bacteria</taxon>
        <taxon>Pseudomonadati</taxon>
        <taxon>Pseudomonadota</taxon>
        <taxon>Gammaproteobacteria</taxon>
        <taxon>Lysobacterales</taxon>
        <taxon>Rhodanobacteraceae</taxon>
        <taxon>Dyella</taxon>
    </lineage>
</organism>
<comment type="caution">
    <text evidence="2">The sequence shown here is derived from an EMBL/GenBank/DDBJ whole genome shotgun (WGS) entry which is preliminary data.</text>
</comment>
<keyword evidence="3" id="KW-1185">Reference proteome</keyword>